<dbReference type="UniPathway" id="UPA00282"/>
<name>A0A1G7WBA7_9ACTN</name>
<keyword evidence="16" id="KW-1185">Reference proteome</keyword>
<evidence type="ECO:0000256" key="1">
    <source>
        <dbReference type="ARBA" id="ARBA00004771"/>
    </source>
</evidence>
<evidence type="ECO:0000256" key="10">
    <source>
        <dbReference type="ARBA" id="ARBA00048109"/>
    </source>
</evidence>
<dbReference type="GO" id="GO:0051701">
    <property type="term" value="P:biological process involved in interaction with host"/>
    <property type="evidence" value="ECO:0007669"/>
    <property type="project" value="TreeGrafter"/>
</dbReference>
<feature type="domain" description="O-acyltransferase WSD1-like N-terminal" evidence="13">
    <location>
        <begin position="5"/>
        <end position="272"/>
    </location>
</feature>
<comment type="similarity">
    <text evidence="3 11">Belongs to the long-chain O-acyltransferase family.</text>
</comment>
<evidence type="ECO:0000259" key="13">
    <source>
        <dbReference type="Pfam" id="PF03007"/>
    </source>
</evidence>
<dbReference type="GO" id="GO:0005886">
    <property type="term" value="C:plasma membrane"/>
    <property type="evidence" value="ECO:0007669"/>
    <property type="project" value="TreeGrafter"/>
</dbReference>
<dbReference type="GO" id="GO:0001666">
    <property type="term" value="P:response to hypoxia"/>
    <property type="evidence" value="ECO:0007669"/>
    <property type="project" value="TreeGrafter"/>
</dbReference>
<gene>
    <name evidence="15" type="ORF">SAMN05660324_3262</name>
</gene>
<dbReference type="Proteomes" id="UP000198863">
    <property type="component" value="Unassembled WGS sequence"/>
</dbReference>
<evidence type="ECO:0000256" key="8">
    <source>
        <dbReference type="ARBA" id="ARBA00023098"/>
    </source>
</evidence>
<keyword evidence="9 11" id="KW-0012">Acyltransferase</keyword>
<evidence type="ECO:0000313" key="15">
    <source>
        <dbReference type="EMBL" id="SDG69211.1"/>
    </source>
</evidence>
<organism evidence="15 16">
    <name type="scientific">Klenkia brasiliensis</name>
    <dbReference type="NCBI Taxonomy" id="333142"/>
    <lineage>
        <taxon>Bacteria</taxon>
        <taxon>Bacillati</taxon>
        <taxon>Actinomycetota</taxon>
        <taxon>Actinomycetes</taxon>
        <taxon>Geodermatophilales</taxon>
        <taxon>Geodermatophilaceae</taxon>
        <taxon>Klenkia</taxon>
    </lineage>
</organism>
<dbReference type="NCBIfam" id="TIGR02946">
    <property type="entry name" value="acyl_WS_DGAT"/>
    <property type="match status" value="1"/>
</dbReference>
<dbReference type="Gene3D" id="3.30.559.30">
    <property type="entry name" value="Nonribosomal peptide synthetase, condensation domain"/>
    <property type="match status" value="1"/>
</dbReference>
<dbReference type="EC" id="2.3.1.20" evidence="4 11"/>
<comment type="pathway">
    <text evidence="2">Lipid metabolism.</text>
</comment>
<reference evidence="16" key="1">
    <citation type="submission" date="2016-10" db="EMBL/GenBank/DDBJ databases">
        <authorList>
            <person name="Varghese N."/>
            <person name="Submissions S."/>
        </authorList>
    </citation>
    <scope>NUCLEOTIDE SEQUENCE [LARGE SCALE GENOMIC DNA]</scope>
    <source>
        <strain evidence="16">DSM 44526</strain>
    </source>
</reference>
<keyword evidence="5 11" id="KW-0444">Lipid biosynthesis</keyword>
<keyword evidence="6 11" id="KW-0808">Transferase</keyword>
<feature type="region of interest" description="Disordered" evidence="12">
    <location>
        <begin position="464"/>
        <end position="497"/>
    </location>
</feature>
<keyword evidence="8 11" id="KW-0443">Lipid metabolism</keyword>
<dbReference type="Pfam" id="PF03007">
    <property type="entry name" value="WS_DGAT_cat"/>
    <property type="match status" value="1"/>
</dbReference>
<dbReference type="AlphaFoldDB" id="A0A1G7WBA7"/>
<keyword evidence="7 11" id="KW-0319">Glycerol metabolism</keyword>
<dbReference type="GO" id="GO:0006071">
    <property type="term" value="P:glycerol metabolic process"/>
    <property type="evidence" value="ECO:0007669"/>
    <property type="project" value="UniProtKB-KW"/>
</dbReference>
<dbReference type="OrthoDB" id="9810950at2"/>
<evidence type="ECO:0000259" key="14">
    <source>
        <dbReference type="Pfam" id="PF06974"/>
    </source>
</evidence>
<evidence type="ECO:0000256" key="5">
    <source>
        <dbReference type="ARBA" id="ARBA00022516"/>
    </source>
</evidence>
<dbReference type="GO" id="GO:0004144">
    <property type="term" value="F:diacylglycerol O-acyltransferase activity"/>
    <property type="evidence" value="ECO:0007669"/>
    <property type="project" value="UniProtKB-EC"/>
</dbReference>
<evidence type="ECO:0000256" key="9">
    <source>
        <dbReference type="ARBA" id="ARBA00023315"/>
    </source>
</evidence>
<dbReference type="InterPro" id="IPR004255">
    <property type="entry name" value="O-acyltransferase_WSD1_N"/>
</dbReference>
<evidence type="ECO:0000256" key="6">
    <source>
        <dbReference type="ARBA" id="ARBA00022679"/>
    </source>
</evidence>
<evidence type="ECO:0000256" key="3">
    <source>
        <dbReference type="ARBA" id="ARBA00009587"/>
    </source>
</evidence>
<dbReference type="GO" id="GO:0071731">
    <property type="term" value="P:response to nitric oxide"/>
    <property type="evidence" value="ECO:0007669"/>
    <property type="project" value="TreeGrafter"/>
</dbReference>
<sequence>MVDRLTSLDASFLYLEEPDTPMHVAGFLVLESPRGGLDHEDLVDLVRSRLPLVPRFRQKVVEVPGHLANPAWVDDPDFDVTYHVRRSALPRPGTEEQLLDLVARLTARPLDHHRPLWEMYLVEGLADDRIAVVTKTHPALVDGLTAIDIGQVILDDAPVPADRPAPADDWRPRRPPGPVALVWEAVEEAVQRPTAVLDTVRTATGDLRATAGRLVGTAGSVLSALARTTVRPAPTSPLNGSIGRQRRVAVARADLEQLKAVRAVLGGTVNDVLLATVTGALREWLLSRGEPVVGSTSIRALVPVSVRPDDTGVDADDPTGGVVSSLLLDLPVGEPNPRVRVARIGYAMRGAAQGGQSVGAGTLVALSGFAPPTLHALGARAASGLSRRLFNLVVTNVPGPQQPLYASGARMLEVFPVVPLARGQGLAIGLTSYDGTVYFGLNADRDSVSDVDVLADLIEQEVADLVETTAEGPPAPQPPPTRRAPTRRPRRGAAGGD</sequence>
<dbReference type="InterPro" id="IPR009721">
    <property type="entry name" value="O-acyltransferase_WSD1_C"/>
</dbReference>
<dbReference type="RefSeq" id="WP_091065378.1">
    <property type="nucleotide sequence ID" value="NZ_FNCF01000005.1"/>
</dbReference>
<accession>A0A1G7WBA7</accession>
<evidence type="ECO:0000256" key="7">
    <source>
        <dbReference type="ARBA" id="ARBA00022798"/>
    </source>
</evidence>
<protein>
    <recommendedName>
        <fullName evidence="4 11">Diacylglycerol O-acyltransferase</fullName>
        <ecNumber evidence="4 11">2.3.1.20</ecNumber>
    </recommendedName>
</protein>
<dbReference type="SUPFAM" id="SSF52777">
    <property type="entry name" value="CoA-dependent acyltransferases"/>
    <property type="match status" value="2"/>
</dbReference>
<feature type="domain" description="O-acyltransferase WSD1 C-terminal" evidence="14">
    <location>
        <begin position="322"/>
        <end position="463"/>
    </location>
</feature>
<comment type="pathway">
    <text evidence="1 11">Glycerolipid metabolism; triacylglycerol biosynthesis.</text>
</comment>
<proteinExistence type="inferred from homology"/>
<comment type="catalytic activity">
    <reaction evidence="10 11">
        <text>an acyl-CoA + a 1,2-diacyl-sn-glycerol = a triacyl-sn-glycerol + CoA</text>
        <dbReference type="Rhea" id="RHEA:10868"/>
        <dbReference type="ChEBI" id="CHEBI:17815"/>
        <dbReference type="ChEBI" id="CHEBI:57287"/>
        <dbReference type="ChEBI" id="CHEBI:58342"/>
        <dbReference type="ChEBI" id="CHEBI:64615"/>
        <dbReference type="EC" id="2.3.1.20"/>
    </reaction>
</comment>
<evidence type="ECO:0000256" key="11">
    <source>
        <dbReference type="RuleBase" id="RU361241"/>
    </source>
</evidence>
<dbReference type="GO" id="GO:0019432">
    <property type="term" value="P:triglyceride biosynthetic process"/>
    <property type="evidence" value="ECO:0007669"/>
    <property type="project" value="UniProtKB-UniPathway"/>
</dbReference>
<evidence type="ECO:0000313" key="16">
    <source>
        <dbReference type="Proteomes" id="UP000198863"/>
    </source>
</evidence>
<dbReference type="PANTHER" id="PTHR31650:SF1">
    <property type="entry name" value="WAX ESTER SYNTHASE_DIACYLGLYCEROL ACYLTRANSFERASE 4-RELATED"/>
    <property type="match status" value="1"/>
</dbReference>
<evidence type="ECO:0000256" key="4">
    <source>
        <dbReference type="ARBA" id="ARBA00013244"/>
    </source>
</evidence>
<dbReference type="InterPro" id="IPR045034">
    <property type="entry name" value="O-acyltransferase_WSD1-like"/>
</dbReference>
<dbReference type="Pfam" id="PF06974">
    <property type="entry name" value="WS_DGAT_C"/>
    <property type="match status" value="1"/>
</dbReference>
<dbReference type="InterPro" id="IPR014292">
    <property type="entry name" value="Acyl_transf_WS/DGAT"/>
</dbReference>
<dbReference type="PANTHER" id="PTHR31650">
    <property type="entry name" value="O-ACYLTRANSFERASE (WSD1-LIKE) FAMILY PROTEIN"/>
    <property type="match status" value="1"/>
</dbReference>
<dbReference type="EMBL" id="FNCF01000005">
    <property type="protein sequence ID" value="SDG69211.1"/>
    <property type="molecule type" value="Genomic_DNA"/>
</dbReference>
<evidence type="ECO:0000256" key="2">
    <source>
        <dbReference type="ARBA" id="ARBA00005189"/>
    </source>
</evidence>
<feature type="compositionally biased region" description="Pro residues" evidence="12">
    <location>
        <begin position="473"/>
        <end position="482"/>
    </location>
</feature>
<evidence type="ECO:0000256" key="12">
    <source>
        <dbReference type="SAM" id="MobiDB-lite"/>
    </source>
</evidence>